<feature type="transmembrane region" description="Helical" evidence="6">
    <location>
        <begin position="176"/>
        <end position="199"/>
    </location>
</feature>
<evidence type="ECO:0000256" key="6">
    <source>
        <dbReference type="RuleBase" id="RU363077"/>
    </source>
</evidence>
<dbReference type="GO" id="GO:0022857">
    <property type="term" value="F:transmembrane transporter activity"/>
    <property type="evidence" value="ECO:0007669"/>
    <property type="project" value="InterPro"/>
</dbReference>
<reference evidence="9 10" key="1">
    <citation type="submission" date="2017-11" db="EMBL/GenBank/DDBJ databases">
        <title>De-novo sequencing of pomegranate (Punica granatum L.) genome.</title>
        <authorList>
            <person name="Akparov Z."/>
            <person name="Amiraslanov A."/>
            <person name="Hajiyeva S."/>
            <person name="Abbasov M."/>
            <person name="Kaur K."/>
            <person name="Hamwieh A."/>
            <person name="Solovyev V."/>
            <person name="Salamov A."/>
            <person name="Braich B."/>
            <person name="Kosarev P."/>
            <person name="Mahmoud A."/>
            <person name="Hajiyev E."/>
            <person name="Babayeva S."/>
            <person name="Izzatullayeva V."/>
            <person name="Mammadov A."/>
            <person name="Mammadov A."/>
            <person name="Sharifova S."/>
            <person name="Ojaghi J."/>
            <person name="Eynullazada K."/>
            <person name="Bayramov B."/>
            <person name="Abdulazimova A."/>
            <person name="Shahmuradov I."/>
        </authorList>
    </citation>
    <scope>NUCLEOTIDE SEQUENCE [LARGE SCALE GENOMIC DNA]</scope>
    <source>
        <strain evidence="10">cv. AG2017</strain>
        <tissue evidence="9">Leaf</tissue>
    </source>
</reference>
<evidence type="ECO:0000256" key="2">
    <source>
        <dbReference type="ARBA" id="ARBA00007635"/>
    </source>
</evidence>
<comment type="caution">
    <text evidence="9">The sequence shown here is derived from an EMBL/GenBank/DDBJ whole genome shotgun (WGS) entry which is preliminary data.</text>
</comment>
<feature type="transmembrane region" description="Helical" evidence="6">
    <location>
        <begin position="86"/>
        <end position="108"/>
    </location>
</feature>
<evidence type="ECO:0000313" key="10">
    <source>
        <dbReference type="Proteomes" id="UP000233551"/>
    </source>
</evidence>
<evidence type="ECO:0000256" key="7">
    <source>
        <dbReference type="SAM" id="MobiDB-lite"/>
    </source>
</evidence>
<protein>
    <recommendedName>
        <fullName evidence="6">WAT1-related protein</fullName>
    </recommendedName>
</protein>
<dbReference type="PANTHER" id="PTHR31218">
    <property type="entry name" value="WAT1-RELATED PROTEIN"/>
    <property type="match status" value="1"/>
</dbReference>
<keyword evidence="10" id="KW-1185">Reference proteome</keyword>
<feature type="transmembrane region" description="Helical" evidence="6">
    <location>
        <begin position="148"/>
        <end position="170"/>
    </location>
</feature>
<feature type="compositionally biased region" description="Basic and acidic residues" evidence="7">
    <location>
        <begin position="296"/>
        <end position="308"/>
    </location>
</feature>
<proteinExistence type="inferred from homology"/>
<keyword evidence="5 6" id="KW-0472">Membrane</keyword>
<dbReference type="STRING" id="22663.A0A2I0K6F9"/>
<feature type="region of interest" description="Disordered" evidence="7">
    <location>
        <begin position="1"/>
        <end position="37"/>
    </location>
</feature>
<evidence type="ECO:0000256" key="5">
    <source>
        <dbReference type="ARBA" id="ARBA00023136"/>
    </source>
</evidence>
<evidence type="ECO:0000259" key="8">
    <source>
        <dbReference type="Pfam" id="PF00892"/>
    </source>
</evidence>
<dbReference type="GO" id="GO:0016020">
    <property type="term" value="C:membrane"/>
    <property type="evidence" value="ECO:0007669"/>
    <property type="project" value="UniProtKB-SubCell"/>
</dbReference>
<comment type="similarity">
    <text evidence="2 6">Belongs to the drug/metabolite transporter (DMT) superfamily. Plant drug/metabolite exporter (P-DME) (TC 2.A.7.4) family.</text>
</comment>
<feature type="compositionally biased region" description="Basic and acidic residues" evidence="7">
    <location>
        <begin position="27"/>
        <end position="36"/>
    </location>
</feature>
<comment type="subcellular location">
    <subcellularLocation>
        <location evidence="1 6">Membrane</location>
        <topology evidence="1 6">Multi-pass membrane protein</topology>
    </subcellularLocation>
</comment>
<feature type="domain" description="EamA" evidence="8">
    <location>
        <begin position="101"/>
        <end position="220"/>
    </location>
</feature>
<sequence length="361" mass="39524">MDDNEGTRRRDGVVIPDAGYGPGEQYDNGKKERGVAGEDEVESIEKIFASKGRIETKCALGRGVGFPRPSLSGRIDMTSVMESSKAIVGMLMVQAFATGLQLLVRVILDDGTFIFALMTYRHVVAAICVAPFAFIFERGKDAKLSFKIWVWLFFNALAGITAAMSLYYYGLRDTTATYAVSVLNLIPIITFIFAIIARVEALRLHTWAGRAKMIGAVLCVAGALSTSLYEGKSFYIFHHNISHSEALVKNVKHNWMRGTLMLTGSCLCYSTWYMLQPVNAHIRGGARSPHIRRGHQARDGAGHDSDHHGTVLIPVGKEERVKGGATAGESCHCRRVGGGIRICRGFINSSHSAKLVPRSRS</sequence>
<keyword evidence="3 6" id="KW-0812">Transmembrane</keyword>
<dbReference type="EMBL" id="PGOL01000893">
    <property type="protein sequence ID" value="PKI63286.1"/>
    <property type="molecule type" value="Genomic_DNA"/>
</dbReference>
<comment type="caution">
    <text evidence="6">Lacks conserved residue(s) required for the propagation of feature annotation.</text>
</comment>
<accession>A0A2I0K6F9</accession>
<feature type="transmembrane region" description="Helical" evidence="6">
    <location>
        <begin position="114"/>
        <end position="136"/>
    </location>
</feature>
<evidence type="ECO:0000313" key="9">
    <source>
        <dbReference type="EMBL" id="PKI63286.1"/>
    </source>
</evidence>
<dbReference type="SUPFAM" id="SSF103481">
    <property type="entry name" value="Multidrug resistance efflux transporter EmrE"/>
    <property type="match status" value="1"/>
</dbReference>
<keyword evidence="4 6" id="KW-1133">Transmembrane helix</keyword>
<dbReference type="Pfam" id="PF00892">
    <property type="entry name" value="EamA"/>
    <property type="match status" value="1"/>
</dbReference>
<dbReference type="InterPro" id="IPR030184">
    <property type="entry name" value="WAT1-related"/>
</dbReference>
<evidence type="ECO:0000256" key="4">
    <source>
        <dbReference type="ARBA" id="ARBA00022989"/>
    </source>
</evidence>
<name>A0A2I0K6F9_PUNGR</name>
<evidence type="ECO:0000256" key="1">
    <source>
        <dbReference type="ARBA" id="ARBA00004141"/>
    </source>
</evidence>
<feature type="compositionally biased region" description="Basic and acidic residues" evidence="7">
    <location>
        <begin position="1"/>
        <end position="12"/>
    </location>
</feature>
<dbReference type="AlphaFoldDB" id="A0A2I0K6F9"/>
<feature type="region of interest" description="Disordered" evidence="7">
    <location>
        <begin position="286"/>
        <end position="308"/>
    </location>
</feature>
<dbReference type="Proteomes" id="UP000233551">
    <property type="component" value="Unassembled WGS sequence"/>
</dbReference>
<gene>
    <name evidence="9" type="ORF">CRG98_016277</name>
</gene>
<dbReference type="InterPro" id="IPR000620">
    <property type="entry name" value="EamA_dom"/>
</dbReference>
<organism evidence="9 10">
    <name type="scientific">Punica granatum</name>
    <name type="common">Pomegranate</name>
    <dbReference type="NCBI Taxonomy" id="22663"/>
    <lineage>
        <taxon>Eukaryota</taxon>
        <taxon>Viridiplantae</taxon>
        <taxon>Streptophyta</taxon>
        <taxon>Embryophyta</taxon>
        <taxon>Tracheophyta</taxon>
        <taxon>Spermatophyta</taxon>
        <taxon>Magnoliopsida</taxon>
        <taxon>eudicotyledons</taxon>
        <taxon>Gunneridae</taxon>
        <taxon>Pentapetalae</taxon>
        <taxon>rosids</taxon>
        <taxon>malvids</taxon>
        <taxon>Myrtales</taxon>
        <taxon>Lythraceae</taxon>
        <taxon>Punica</taxon>
    </lineage>
</organism>
<evidence type="ECO:0000256" key="3">
    <source>
        <dbReference type="ARBA" id="ARBA00022692"/>
    </source>
</evidence>
<dbReference type="InterPro" id="IPR037185">
    <property type="entry name" value="EmrE-like"/>
</dbReference>